<dbReference type="Proteomes" id="UP001063166">
    <property type="component" value="Unassembled WGS sequence"/>
</dbReference>
<keyword evidence="1" id="KW-0732">Signal</keyword>
<reference evidence="2" key="1">
    <citation type="submission" date="2022-07" db="EMBL/GenBank/DDBJ databases">
        <title>The genome of Lyophyllum shimeji provides insight into the initial evolution of ectomycorrhizal fungal genome.</title>
        <authorList>
            <person name="Kobayashi Y."/>
            <person name="Shibata T."/>
            <person name="Hirakawa H."/>
            <person name="Shigenobu S."/>
            <person name="Nishiyama T."/>
            <person name="Yamada A."/>
            <person name="Hasebe M."/>
            <person name="Kawaguchi M."/>
        </authorList>
    </citation>
    <scope>NUCLEOTIDE SEQUENCE</scope>
    <source>
        <strain evidence="2">AT787</strain>
    </source>
</reference>
<feature type="chain" id="PRO_5040362249" description="Secreted protein" evidence="1">
    <location>
        <begin position="29"/>
        <end position="107"/>
    </location>
</feature>
<accession>A0A9P3PU52</accession>
<keyword evidence="3" id="KW-1185">Reference proteome</keyword>
<dbReference type="AlphaFoldDB" id="A0A9P3PU52"/>
<evidence type="ECO:0000313" key="3">
    <source>
        <dbReference type="Proteomes" id="UP001063166"/>
    </source>
</evidence>
<organism evidence="2 3">
    <name type="scientific">Lyophyllum shimeji</name>
    <name type="common">Hon-shimeji</name>
    <name type="synonym">Tricholoma shimeji</name>
    <dbReference type="NCBI Taxonomy" id="47721"/>
    <lineage>
        <taxon>Eukaryota</taxon>
        <taxon>Fungi</taxon>
        <taxon>Dikarya</taxon>
        <taxon>Basidiomycota</taxon>
        <taxon>Agaricomycotina</taxon>
        <taxon>Agaricomycetes</taxon>
        <taxon>Agaricomycetidae</taxon>
        <taxon>Agaricales</taxon>
        <taxon>Tricholomatineae</taxon>
        <taxon>Lyophyllaceae</taxon>
        <taxon>Lyophyllum</taxon>
    </lineage>
</organism>
<evidence type="ECO:0000313" key="2">
    <source>
        <dbReference type="EMBL" id="GLB41296.1"/>
    </source>
</evidence>
<name>A0A9P3PU52_LYOSH</name>
<proteinExistence type="predicted"/>
<evidence type="ECO:0008006" key="4">
    <source>
        <dbReference type="Google" id="ProtNLM"/>
    </source>
</evidence>
<comment type="caution">
    <text evidence="2">The sequence shown here is derived from an EMBL/GenBank/DDBJ whole genome shotgun (WGS) entry which is preliminary data.</text>
</comment>
<evidence type="ECO:0000256" key="1">
    <source>
        <dbReference type="SAM" id="SignalP"/>
    </source>
</evidence>
<protein>
    <recommendedName>
        <fullName evidence="4">Secreted protein</fullName>
    </recommendedName>
</protein>
<feature type="signal peptide" evidence="1">
    <location>
        <begin position="1"/>
        <end position="28"/>
    </location>
</feature>
<gene>
    <name evidence="2" type="ORF">LshimejAT787_0905110</name>
</gene>
<sequence length="107" mass="12387">MCNRLVAPSAAFVFGLHCLHLPLDGVCAATRDWVEKAYKRPSCLTLRPVRILYKSEYSLSSSRQHYFVKYICAVTEHEIRHRCHCRARCSLHCRHGFALALPNRRIC</sequence>
<dbReference type="EMBL" id="BRPK01000009">
    <property type="protein sequence ID" value="GLB41296.1"/>
    <property type="molecule type" value="Genomic_DNA"/>
</dbReference>